<keyword evidence="2" id="KW-1185">Reference proteome</keyword>
<dbReference type="AlphaFoldDB" id="A0AAV1KWJ1"/>
<dbReference type="Proteomes" id="UP001314205">
    <property type="component" value="Unassembled WGS sequence"/>
</dbReference>
<evidence type="ECO:0008006" key="3">
    <source>
        <dbReference type="Google" id="ProtNLM"/>
    </source>
</evidence>
<accession>A0AAV1KWJ1</accession>
<dbReference type="EMBL" id="CAVLGL010000080">
    <property type="protein sequence ID" value="CAK1586127.1"/>
    <property type="molecule type" value="Genomic_DNA"/>
</dbReference>
<organism evidence="1 2">
    <name type="scientific">Parnassius mnemosyne</name>
    <name type="common">clouded apollo</name>
    <dbReference type="NCBI Taxonomy" id="213953"/>
    <lineage>
        <taxon>Eukaryota</taxon>
        <taxon>Metazoa</taxon>
        <taxon>Ecdysozoa</taxon>
        <taxon>Arthropoda</taxon>
        <taxon>Hexapoda</taxon>
        <taxon>Insecta</taxon>
        <taxon>Pterygota</taxon>
        <taxon>Neoptera</taxon>
        <taxon>Endopterygota</taxon>
        <taxon>Lepidoptera</taxon>
        <taxon>Glossata</taxon>
        <taxon>Ditrysia</taxon>
        <taxon>Papilionoidea</taxon>
        <taxon>Papilionidae</taxon>
        <taxon>Parnassiinae</taxon>
        <taxon>Parnassini</taxon>
        <taxon>Parnassius</taxon>
        <taxon>Driopa</taxon>
    </lineage>
</organism>
<evidence type="ECO:0000313" key="1">
    <source>
        <dbReference type="EMBL" id="CAK1586127.1"/>
    </source>
</evidence>
<dbReference type="PANTHER" id="PTHR46599:SF3">
    <property type="entry name" value="PIGGYBAC TRANSPOSABLE ELEMENT-DERIVED PROTEIN 4"/>
    <property type="match status" value="1"/>
</dbReference>
<gene>
    <name evidence="1" type="ORF">PARMNEM_LOCUS7123</name>
</gene>
<reference evidence="1 2" key="1">
    <citation type="submission" date="2023-11" db="EMBL/GenBank/DDBJ databases">
        <authorList>
            <person name="Hedman E."/>
            <person name="Englund M."/>
            <person name="Stromberg M."/>
            <person name="Nyberg Akerstrom W."/>
            <person name="Nylinder S."/>
            <person name="Jareborg N."/>
            <person name="Kallberg Y."/>
            <person name="Kronander E."/>
        </authorList>
    </citation>
    <scope>NUCLEOTIDE SEQUENCE [LARGE SCALE GENOMIC DNA]</scope>
</reference>
<name>A0AAV1KWJ1_9NEOP</name>
<comment type="caution">
    <text evidence="1">The sequence shown here is derived from an EMBL/GenBank/DDBJ whole genome shotgun (WGS) entry which is preliminary data.</text>
</comment>
<sequence length="272" mass="31828">MSIFDNTCDFELSLTDIQAIDELEKRFTQRDSPLLDIPYSSELCDDTEDILPRNRNRKRCYVIDSDDEDEYTGQQVSSVNTRIDKDFWREPTGKQRKVIPFTECPGLKPYSLRSLMDYNSAKSAVDLSDQMIAYSTPLRKTVKSYRKLAVELLLNTALLNSYIIYKETTKSKIGIVDYRKKLCKYLTDSGKENYNPETSLAINKRQKHELKKKEGPVKKSRKYCSRCYKVNVRTLGRNYARKKTKQVNTYCPQCPNELHFCLNCFNEEHKKL</sequence>
<protein>
    <recommendedName>
        <fullName evidence="3">PiggyBac transposable element-derived protein domain-containing protein</fullName>
    </recommendedName>
</protein>
<proteinExistence type="predicted"/>
<dbReference type="PANTHER" id="PTHR46599">
    <property type="entry name" value="PIGGYBAC TRANSPOSABLE ELEMENT-DERIVED PROTEIN 4"/>
    <property type="match status" value="1"/>
</dbReference>
<evidence type="ECO:0000313" key="2">
    <source>
        <dbReference type="Proteomes" id="UP001314205"/>
    </source>
</evidence>